<reference evidence="1 2" key="1">
    <citation type="submission" date="2022-04" db="EMBL/GenBank/DDBJ databases">
        <title>Hymenobacter sp. isolated from the air.</title>
        <authorList>
            <person name="Won M."/>
            <person name="Lee C.-M."/>
            <person name="Woen H.-Y."/>
            <person name="Kwon S.-W."/>
        </authorList>
    </citation>
    <scope>NUCLEOTIDE SEQUENCE [LARGE SCALE GENOMIC DNA]</scope>
    <source>
        <strain evidence="2">5413 J-13</strain>
    </source>
</reference>
<accession>A0A8T9SSL5</accession>
<dbReference type="KEGG" id="haei:MUN82_13735"/>
<dbReference type="NCBIfam" id="NF033205">
    <property type="entry name" value="IPExxxVDY"/>
    <property type="match status" value="1"/>
</dbReference>
<dbReference type="RefSeq" id="WP_245091294.1">
    <property type="nucleotide sequence ID" value="NZ_CP095053.1"/>
</dbReference>
<dbReference type="Proteomes" id="UP000829925">
    <property type="component" value="Chromosome"/>
</dbReference>
<proteinExistence type="predicted"/>
<gene>
    <name evidence="1" type="ORF">MUN82_13735</name>
</gene>
<dbReference type="AlphaFoldDB" id="A0A8T9SSL5"/>
<keyword evidence="2" id="KW-1185">Reference proteome</keyword>
<name>A0A8T9SSL5_9BACT</name>
<dbReference type="EMBL" id="CP095053">
    <property type="protein sequence ID" value="UOR04004.1"/>
    <property type="molecule type" value="Genomic_DNA"/>
</dbReference>
<organism evidence="1 2">
    <name type="scientific">Hymenobacter aerilatus</name>
    <dbReference type="NCBI Taxonomy" id="2932251"/>
    <lineage>
        <taxon>Bacteria</taxon>
        <taxon>Pseudomonadati</taxon>
        <taxon>Bacteroidota</taxon>
        <taxon>Cytophagia</taxon>
        <taxon>Cytophagales</taxon>
        <taxon>Hymenobacteraceae</taxon>
        <taxon>Hymenobacter</taxon>
    </lineage>
</organism>
<protein>
    <submittedName>
        <fullName evidence="1">IPExxxVDY family protein</fullName>
    </submittedName>
</protein>
<evidence type="ECO:0000313" key="1">
    <source>
        <dbReference type="EMBL" id="UOR04004.1"/>
    </source>
</evidence>
<sequence length="142" mass="16451">MKTLTLDFEYDCDFELFGLVSATREHKLAWLLNSDLRLHLVKQQDIIYDLLSRGRLVISNYLHTTHTCTLRLLRNRSVAPSTLKKPYLAPDVRQYDYLLQISNGTGTLAPEQVLTRLTALADVQHVCQLDPNQLEFKENLFF</sequence>
<evidence type="ECO:0000313" key="2">
    <source>
        <dbReference type="Proteomes" id="UP000829925"/>
    </source>
</evidence>
<dbReference type="InterPro" id="IPR047690">
    <property type="entry name" value="IPExxxVDY_fam"/>
</dbReference>